<dbReference type="EMBL" id="JACGCM010001096">
    <property type="protein sequence ID" value="KAF6161809.1"/>
    <property type="molecule type" value="Genomic_DNA"/>
</dbReference>
<evidence type="ECO:0000256" key="3">
    <source>
        <dbReference type="ARBA" id="ARBA00023054"/>
    </source>
</evidence>
<dbReference type="AlphaFoldDB" id="A0A7J7N3M9"/>
<evidence type="ECO:0000259" key="6">
    <source>
        <dbReference type="SMART" id="SM01224"/>
    </source>
</evidence>
<dbReference type="PANTHER" id="PTHR35129:SF1">
    <property type="entry name" value="GUANINE NUCLEOTIDE-BINDING PROTEIN SUBUNIT GAMMA 1"/>
    <property type="match status" value="1"/>
</dbReference>
<dbReference type="GO" id="GO:0005886">
    <property type="term" value="C:plasma membrane"/>
    <property type="evidence" value="ECO:0007669"/>
    <property type="project" value="UniProtKB-SubCell"/>
</dbReference>
<name>A0A7J7N3M9_9MAGN</name>
<dbReference type="PANTHER" id="PTHR35129">
    <property type="entry name" value="GUANINE NUCLEOTIDE-BINDING PROTEIN SUBUNIT GAMMA 1"/>
    <property type="match status" value="1"/>
</dbReference>
<accession>A0A7J7N3M9</accession>
<dbReference type="InterPro" id="IPR015898">
    <property type="entry name" value="G-protein_gamma-like_dom"/>
</dbReference>
<comment type="caution">
    <text evidence="7">The sequence shown here is derived from an EMBL/GenBank/DDBJ whole genome shotgun (WGS) entry which is preliminary data.</text>
</comment>
<evidence type="ECO:0000256" key="4">
    <source>
        <dbReference type="ARBA" id="ARBA00023136"/>
    </source>
</evidence>
<protein>
    <recommendedName>
        <fullName evidence="6">G protein gamma domain-containing protein</fullName>
    </recommendedName>
</protein>
<keyword evidence="3" id="KW-0175">Coiled coil</keyword>
<dbReference type="InterPro" id="IPR045878">
    <property type="entry name" value="GG1/2"/>
</dbReference>
<dbReference type="GO" id="GO:0007186">
    <property type="term" value="P:G protein-coupled receptor signaling pathway"/>
    <property type="evidence" value="ECO:0007669"/>
    <property type="project" value="InterPro"/>
</dbReference>
<evidence type="ECO:0000313" key="8">
    <source>
        <dbReference type="Proteomes" id="UP000541444"/>
    </source>
</evidence>
<keyword evidence="2" id="KW-1003">Cell membrane</keyword>
<reference evidence="7 8" key="1">
    <citation type="journal article" date="2020" name="IScience">
        <title>Genome Sequencing of the Endangered Kingdonia uniflora (Circaeasteraceae, Ranunculales) Reveals Potential Mechanisms of Evolutionary Specialization.</title>
        <authorList>
            <person name="Sun Y."/>
            <person name="Deng T."/>
            <person name="Zhang A."/>
            <person name="Moore M.J."/>
            <person name="Landis J.B."/>
            <person name="Lin N."/>
            <person name="Zhang H."/>
            <person name="Zhang X."/>
            <person name="Huang J."/>
            <person name="Zhang X."/>
            <person name="Sun H."/>
            <person name="Wang H."/>
        </authorList>
    </citation>
    <scope>NUCLEOTIDE SEQUENCE [LARGE SCALE GENOMIC DNA]</scope>
    <source>
        <strain evidence="7">TB1705</strain>
        <tissue evidence="7">Leaf</tissue>
    </source>
</reference>
<keyword evidence="8" id="KW-1185">Reference proteome</keyword>
<sequence>QEELEELDRTERVSGACQELLLNIETRPDPLLPVTNGPTSPVWDRWFEGPQDSKGCRCFIL</sequence>
<dbReference type="Pfam" id="PF00631">
    <property type="entry name" value="G-gamma"/>
    <property type="match status" value="1"/>
</dbReference>
<dbReference type="OrthoDB" id="1934467at2759"/>
<evidence type="ECO:0000256" key="1">
    <source>
        <dbReference type="ARBA" id="ARBA00004236"/>
    </source>
</evidence>
<gene>
    <name evidence="7" type="ORF">GIB67_008570</name>
</gene>
<evidence type="ECO:0000313" key="7">
    <source>
        <dbReference type="EMBL" id="KAF6161809.1"/>
    </source>
</evidence>
<keyword evidence="4" id="KW-0472">Membrane</keyword>
<feature type="non-terminal residue" evidence="7">
    <location>
        <position position="1"/>
    </location>
</feature>
<comment type="subcellular location">
    <subcellularLocation>
        <location evidence="1">Cell membrane</location>
    </subcellularLocation>
</comment>
<proteinExistence type="predicted"/>
<dbReference type="SMART" id="SM01224">
    <property type="entry name" value="G_gamma"/>
    <property type="match status" value="1"/>
</dbReference>
<organism evidence="7 8">
    <name type="scientific">Kingdonia uniflora</name>
    <dbReference type="NCBI Taxonomy" id="39325"/>
    <lineage>
        <taxon>Eukaryota</taxon>
        <taxon>Viridiplantae</taxon>
        <taxon>Streptophyta</taxon>
        <taxon>Embryophyta</taxon>
        <taxon>Tracheophyta</taxon>
        <taxon>Spermatophyta</taxon>
        <taxon>Magnoliopsida</taxon>
        <taxon>Ranunculales</taxon>
        <taxon>Circaeasteraceae</taxon>
        <taxon>Kingdonia</taxon>
    </lineage>
</organism>
<feature type="domain" description="G protein gamma" evidence="6">
    <location>
        <begin position="1"/>
        <end position="61"/>
    </location>
</feature>
<evidence type="ECO:0000256" key="2">
    <source>
        <dbReference type="ARBA" id="ARBA00022475"/>
    </source>
</evidence>
<keyword evidence="5" id="KW-0807">Transducer</keyword>
<dbReference type="Proteomes" id="UP000541444">
    <property type="component" value="Unassembled WGS sequence"/>
</dbReference>
<evidence type="ECO:0000256" key="5">
    <source>
        <dbReference type="ARBA" id="ARBA00023224"/>
    </source>
</evidence>